<dbReference type="RefSeq" id="WP_139516580.1">
    <property type="nucleotide sequence ID" value="NZ_CP040896.1"/>
</dbReference>
<dbReference type="KEGG" id="hyj:FHG12_15445"/>
<evidence type="ECO:0008006" key="4">
    <source>
        <dbReference type="Google" id="ProtNLM"/>
    </source>
</evidence>
<organism evidence="2 3">
    <name type="scientific">Hymenobacter jejuensis</name>
    <dbReference type="NCBI Taxonomy" id="2502781"/>
    <lineage>
        <taxon>Bacteria</taxon>
        <taxon>Pseudomonadati</taxon>
        <taxon>Bacteroidota</taxon>
        <taxon>Cytophagia</taxon>
        <taxon>Cytophagales</taxon>
        <taxon>Hymenobacteraceae</taxon>
        <taxon>Hymenobacter</taxon>
    </lineage>
</organism>
<dbReference type="OrthoDB" id="892730at2"/>
<proteinExistence type="predicted"/>
<accession>A0A5B8A3Y9</accession>
<dbReference type="Gene3D" id="1.20.1440.20">
    <property type="entry name" value="LemA-like domain"/>
    <property type="match status" value="1"/>
</dbReference>
<protein>
    <recommendedName>
        <fullName evidence="4">LemA family protein</fullName>
    </recommendedName>
</protein>
<feature type="chain" id="PRO_5022969593" description="LemA family protein" evidence="1">
    <location>
        <begin position="19"/>
        <end position="195"/>
    </location>
</feature>
<feature type="signal peptide" evidence="1">
    <location>
        <begin position="1"/>
        <end position="18"/>
    </location>
</feature>
<reference evidence="2 3" key="1">
    <citation type="submission" date="2019-06" db="EMBL/GenBank/DDBJ databases">
        <authorList>
            <person name="Srinivasan S."/>
        </authorList>
    </citation>
    <scope>NUCLEOTIDE SEQUENCE [LARGE SCALE GENOMIC DNA]</scope>
    <source>
        <strain evidence="2 3">17J68-5</strain>
    </source>
</reference>
<dbReference type="EMBL" id="CP040896">
    <property type="protein sequence ID" value="QDA61406.1"/>
    <property type="molecule type" value="Genomic_DNA"/>
</dbReference>
<dbReference type="InterPro" id="IPR023353">
    <property type="entry name" value="LemA-like_dom_sf"/>
</dbReference>
<evidence type="ECO:0000313" key="2">
    <source>
        <dbReference type="EMBL" id="QDA61406.1"/>
    </source>
</evidence>
<gene>
    <name evidence="2" type="ORF">FHG12_15445</name>
</gene>
<evidence type="ECO:0000313" key="3">
    <source>
        <dbReference type="Proteomes" id="UP000305398"/>
    </source>
</evidence>
<sequence>MRKILPLALLLLLAGLDACNRTPKAVDPASPQAAKVQLDVLRDTVDARWAEMIASDDAKVTATKQVLRELESQPGTDRAQLQQLAHANDRLKRIRYDQQSMAASDKIDAYDSAQDSLLHVLYTVALPNNGQPTEGVKTLTQEIQDTDNQVVGFRVRYDQAAKQFNNYLQLHQEEISSLGGKYSKLQPLPLFELKQ</sequence>
<evidence type="ECO:0000256" key="1">
    <source>
        <dbReference type="SAM" id="SignalP"/>
    </source>
</evidence>
<dbReference type="Proteomes" id="UP000305398">
    <property type="component" value="Chromosome"/>
</dbReference>
<name>A0A5B8A3Y9_9BACT</name>
<keyword evidence="1" id="KW-0732">Signal</keyword>
<keyword evidence="3" id="KW-1185">Reference proteome</keyword>
<dbReference type="AlphaFoldDB" id="A0A5B8A3Y9"/>